<feature type="coiled-coil region" evidence="1">
    <location>
        <begin position="300"/>
        <end position="341"/>
    </location>
</feature>
<accession>A0A2I0X2W9</accession>
<feature type="compositionally biased region" description="Basic and acidic residues" evidence="2">
    <location>
        <begin position="176"/>
        <end position="193"/>
    </location>
</feature>
<feature type="region of interest" description="Disordered" evidence="2">
    <location>
        <begin position="1"/>
        <end position="32"/>
    </location>
</feature>
<dbReference type="Proteomes" id="UP000233837">
    <property type="component" value="Unassembled WGS sequence"/>
</dbReference>
<protein>
    <submittedName>
        <fullName evidence="3">Uncharacterized protein</fullName>
    </submittedName>
</protein>
<evidence type="ECO:0000313" key="4">
    <source>
        <dbReference type="Proteomes" id="UP000233837"/>
    </source>
</evidence>
<evidence type="ECO:0000313" key="3">
    <source>
        <dbReference type="EMBL" id="PKU82259.1"/>
    </source>
</evidence>
<feature type="region of interest" description="Disordered" evidence="2">
    <location>
        <begin position="160"/>
        <end position="193"/>
    </location>
</feature>
<name>A0A2I0X2W9_9ASPA</name>
<reference evidence="3 4" key="2">
    <citation type="journal article" date="2017" name="Nature">
        <title>The Apostasia genome and the evolution of orchids.</title>
        <authorList>
            <person name="Zhang G.Q."/>
            <person name="Liu K.W."/>
            <person name="Li Z."/>
            <person name="Lohaus R."/>
            <person name="Hsiao Y.Y."/>
            <person name="Niu S.C."/>
            <person name="Wang J.Y."/>
            <person name="Lin Y.C."/>
            <person name="Xu Q."/>
            <person name="Chen L.J."/>
            <person name="Yoshida K."/>
            <person name="Fujiwara S."/>
            <person name="Wang Z.W."/>
            <person name="Zhang Y.Q."/>
            <person name="Mitsuda N."/>
            <person name="Wang M."/>
            <person name="Liu G.H."/>
            <person name="Pecoraro L."/>
            <person name="Huang H.X."/>
            <person name="Xiao X.J."/>
            <person name="Lin M."/>
            <person name="Wu X.Y."/>
            <person name="Wu W.L."/>
            <person name="Chen Y.Y."/>
            <person name="Chang S.B."/>
            <person name="Sakamoto S."/>
            <person name="Ohme-Takagi M."/>
            <person name="Yagi M."/>
            <person name="Zeng S.J."/>
            <person name="Shen C.Y."/>
            <person name="Yeh C.M."/>
            <person name="Luo Y.B."/>
            <person name="Tsai W.C."/>
            <person name="Van de Peer Y."/>
            <person name="Liu Z.J."/>
        </authorList>
    </citation>
    <scope>NUCLEOTIDE SEQUENCE [LARGE SCALE GENOMIC DNA]</scope>
    <source>
        <tissue evidence="3">The whole plant</tissue>
    </source>
</reference>
<evidence type="ECO:0000256" key="1">
    <source>
        <dbReference type="SAM" id="Coils"/>
    </source>
</evidence>
<keyword evidence="1" id="KW-0175">Coiled coil</keyword>
<gene>
    <name evidence="3" type="ORF">MA16_Dca017481</name>
</gene>
<reference evidence="3 4" key="1">
    <citation type="journal article" date="2016" name="Sci. Rep.">
        <title>The Dendrobium catenatum Lindl. genome sequence provides insights into polysaccharide synthase, floral development and adaptive evolution.</title>
        <authorList>
            <person name="Zhang G.Q."/>
            <person name="Xu Q."/>
            <person name="Bian C."/>
            <person name="Tsai W.C."/>
            <person name="Yeh C.M."/>
            <person name="Liu K.W."/>
            <person name="Yoshida K."/>
            <person name="Zhang L.S."/>
            <person name="Chang S.B."/>
            <person name="Chen F."/>
            <person name="Shi Y."/>
            <person name="Su Y.Y."/>
            <person name="Zhang Y.Q."/>
            <person name="Chen L.J."/>
            <person name="Yin Y."/>
            <person name="Lin M."/>
            <person name="Huang H."/>
            <person name="Deng H."/>
            <person name="Wang Z.W."/>
            <person name="Zhu S.L."/>
            <person name="Zhao X."/>
            <person name="Deng C."/>
            <person name="Niu S.C."/>
            <person name="Huang J."/>
            <person name="Wang M."/>
            <person name="Liu G.H."/>
            <person name="Yang H.J."/>
            <person name="Xiao X.J."/>
            <person name="Hsiao Y.Y."/>
            <person name="Wu W.L."/>
            <person name="Chen Y.Y."/>
            <person name="Mitsuda N."/>
            <person name="Ohme-Takagi M."/>
            <person name="Luo Y.B."/>
            <person name="Van de Peer Y."/>
            <person name="Liu Z.J."/>
        </authorList>
    </citation>
    <scope>NUCLEOTIDE SEQUENCE [LARGE SCALE GENOMIC DNA]</scope>
    <source>
        <tissue evidence="3">The whole plant</tissue>
    </source>
</reference>
<sequence>MGDRITTKDVSIVEDHPTARSEGSKKASNETKADDIISTITKDSFISFRKNFHFPNDLVMKGRISFRSKWLEVRTWDPSKDWISDYFFVHNDWGLQERWGKLRELPIPLHIGAEDLLSMLKLPDIEALRYEMRSLSRCLDKEYIFKVGLSTHVGRSHAQKFKISSKAQEAQKTQSRRPEGEGDSHTPKKKKSDEVFAVVGKGPRFSPSKIYILEDVLKHKCISRRRVEELVSSHSLHFHCIKILDNWNDEFVKVKYLQGEYKKKYDGRVKEMETVESQLDQCRTELENKITSTSSQNEQIDRLHIQLVEAEATNNQQLKNMRFLEAENKKLLNKLSEKVAQLLPSAAVEEFKKFYSFKIFTRIVSRKLAIIFMT</sequence>
<keyword evidence="4" id="KW-1185">Reference proteome</keyword>
<dbReference type="EMBL" id="KZ502198">
    <property type="protein sequence ID" value="PKU82259.1"/>
    <property type="molecule type" value="Genomic_DNA"/>
</dbReference>
<organism evidence="3 4">
    <name type="scientific">Dendrobium catenatum</name>
    <dbReference type="NCBI Taxonomy" id="906689"/>
    <lineage>
        <taxon>Eukaryota</taxon>
        <taxon>Viridiplantae</taxon>
        <taxon>Streptophyta</taxon>
        <taxon>Embryophyta</taxon>
        <taxon>Tracheophyta</taxon>
        <taxon>Spermatophyta</taxon>
        <taxon>Magnoliopsida</taxon>
        <taxon>Liliopsida</taxon>
        <taxon>Asparagales</taxon>
        <taxon>Orchidaceae</taxon>
        <taxon>Epidendroideae</taxon>
        <taxon>Malaxideae</taxon>
        <taxon>Dendrobiinae</taxon>
        <taxon>Dendrobium</taxon>
    </lineage>
</organism>
<evidence type="ECO:0000256" key="2">
    <source>
        <dbReference type="SAM" id="MobiDB-lite"/>
    </source>
</evidence>
<dbReference type="AlphaFoldDB" id="A0A2I0X2W9"/>
<proteinExistence type="predicted"/>